<dbReference type="OrthoDB" id="9806956at2"/>
<organism evidence="14 15">
    <name type="scientific">Oxobacter pfennigii</name>
    <dbReference type="NCBI Taxonomy" id="36849"/>
    <lineage>
        <taxon>Bacteria</taxon>
        <taxon>Bacillati</taxon>
        <taxon>Bacillota</taxon>
        <taxon>Clostridia</taxon>
        <taxon>Eubacteriales</taxon>
        <taxon>Clostridiaceae</taxon>
        <taxon>Oxobacter</taxon>
    </lineage>
</organism>
<feature type="domain" description="Alpha-D-phosphohexomutase alpha/beta/alpha" evidence="11">
    <location>
        <begin position="41"/>
        <end position="179"/>
    </location>
</feature>
<dbReference type="GO" id="GO:0008973">
    <property type="term" value="F:phosphopentomutase activity"/>
    <property type="evidence" value="ECO:0007669"/>
    <property type="project" value="TreeGrafter"/>
</dbReference>
<dbReference type="InterPro" id="IPR005845">
    <property type="entry name" value="A-D-PHexomutase_a/b/a-II"/>
</dbReference>
<evidence type="ECO:0000256" key="4">
    <source>
        <dbReference type="ARBA" id="ARBA00012728"/>
    </source>
</evidence>
<dbReference type="PATRIC" id="fig|36849.3.peg.76"/>
<evidence type="ECO:0000313" key="14">
    <source>
        <dbReference type="EMBL" id="KPU46340.1"/>
    </source>
</evidence>
<dbReference type="EC" id="5.4.2.2" evidence="4"/>
<dbReference type="Proteomes" id="UP000050326">
    <property type="component" value="Unassembled WGS sequence"/>
</dbReference>
<dbReference type="InterPro" id="IPR005846">
    <property type="entry name" value="A-D-PHexomutase_a/b/a-III"/>
</dbReference>
<evidence type="ECO:0000259" key="11">
    <source>
        <dbReference type="Pfam" id="PF02878"/>
    </source>
</evidence>
<feature type="domain" description="Alpha-D-phosphohexomutase C-terminal" evidence="10">
    <location>
        <begin position="500"/>
        <end position="539"/>
    </location>
</feature>
<keyword evidence="5" id="KW-0597">Phosphoprotein</keyword>
<sequence length="566" mass="63188">MNFMEKYELWLNSPYIDDATKDELKNIDHKEIEDRFYKDLEFGTGGLRGVIGAGTNRINVYVIRKASQGLANYVKRLGDNALLRGIAIAYDSRHKSKEFAYEAAGVFIANGIKAYVFDALRPTPELSYAVRKLSAIAGIVITASHNPKEYNGYKVYWEDGGQISLSVANEILDEINKVEDFNCIQYKNPECSKEEGLFVIIGQEIDTMYINDVQSLIINPHIIEKHSDDFKIIYTPLHGAGNIPVRTSLESAGFKEVYVVVEQELPDPEFSTVKSPNPEEHSAFNLAIGMAKGKNADIILGTDPDCDRLGVCVKNQKGEFITLTGNQIGALLVHYILSQLKERQKLPKNGIVIKTIVTSELGRVIAQSFGVDTIDTLTGFKFIGEKIKEFEEFSSHSFLFGYEESYGYLSGTFVRDKDAVIASTLVCEMGAYYKEKGMTIYDALKNIYEKYGYYSEKLKSVTLKGKEGNELIAKIMRTLRNNPPSKIAGTEITEIKDYEKGIGDLPKSDVLQIITRDNSVISIRPSGTEPKIKIYYSAVGKDGADVENKLKALTESFSAIIDEILK</sequence>
<comment type="cofactor">
    <cofactor evidence="2">
        <name>Mg(2+)</name>
        <dbReference type="ChEBI" id="CHEBI:18420"/>
    </cofactor>
</comment>
<dbReference type="SUPFAM" id="SSF53738">
    <property type="entry name" value="Phosphoglucomutase, first 3 domains"/>
    <property type="match status" value="3"/>
</dbReference>
<dbReference type="InterPro" id="IPR016055">
    <property type="entry name" value="A-D-PHexomutase_a/b/a-I/II/III"/>
</dbReference>
<evidence type="ECO:0000313" key="15">
    <source>
        <dbReference type="Proteomes" id="UP000050326"/>
    </source>
</evidence>
<comment type="catalytic activity">
    <reaction evidence="1">
        <text>alpha-D-glucose 1-phosphate = alpha-D-glucose 6-phosphate</text>
        <dbReference type="Rhea" id="RHEA:23536"/>
        <dbReference type="ChEBI" id="CHEBI:58225"/>
        <dbReference type="ChEBI" id="CHEBI:58601"/>
        <dbReference type="EC" id="5.4.2.2"/>
    </reaction>
</comment>
<dbReference type="InterPro" id="IPR005844">
    <property type="entry name" value="A-D-PHexomutase_a/b/a-I"/>
</dbReference>
<gene>
    <name evidence="14" type="primary">pgcA</name>
    <name evidence="14" type="ORF">OXPF_00680</name>
</gene>
<dbReference type="Pfam" id="PF02879">
    <property type="entry name" value="PGM_PMM_II"/>
    <property type="match status" value="1"/>
</dbReference>
<evidence type="ECO:0000259" key="13">
    <source>
        <dbReference type="Pfam" id="PF02880"/>
    </source>
</evidence>
<dbReference type="PROSITE" id="PS00710">
    <property type="entry name" value="PGM_PMM"/>
    <property type="match status" value="1"/>
</dbReference>
<evidence type="ECO:0000259" key="12">
    <source>
        <dbReference type="Pfam" id="PF02879"/>
    </source>
</evidence>
<dbReference type="Gene3D" id="3.30.310.50">
    <property type="entry name" value="Alpha-D-phosphohexomutase, C-terminal domain"/>
    <property type="match status" value="1"/>
</dbReference>
<dbReference type="InterPro" id="IPR005843">
    <property type="entry name" value="A-D-PHexomutase_C"/>
</dbReference>
<dbReference type="InterPro" id="IPR036900">
    <property type="entry name" value="A-D-PHexomutase_C_sf"/>
</dbReference>
<comment type="similarity">
    <text evidence="3 9">Belongs to the phosphohexose mutase family.</text>
</comment>
<evidence type="ECO:0000256" key="3">
    <source>
        <dbReference type="ARBA" id="ARBA00010231"/>
    </source>
</evidence>
<keyword evidence="8 14" id="KW-0413">Isomerase</keyword>
<dbReference type="GO" id="GO:0005975">
    <property type="term" value="P:carbohydrate metabolic process"/>
    <property type="evidence" value="ECO:0007669"/>
    <property type="project" value="InterPro"/>
</dbReference>
<feature type="domain" description="Alpha-D-phosphohexomutase alpha/beta/alpha" evidence="13">
    <location>
        <begin position="325"/>
        <end position="451"/>
    </location>
</feature>
<keyword evidence="15" id="KW-1185">Reference proteome</keyword>
<protein>
    <recommendedName>
        <fullName evidence="4">phosphoglucomutase (alpha-D-glucose-1,6-bisphosphate-dependent)</fullName>
        <ecNumber evidence="4">5.4.2.2</ecNumber>
    </recommendedName>
</protein>
<keyword evidence="7 9" id="KW-0460">Magnesium</keyword>
<name>A0A0P8X5Z5_9CLOT</name>
<dbReference type="Pfam" id="PF02880">
    <property type="entry name" value="PGM_PMM_III"/>
    <property type="match status" value="1"/>
</dbReference>
<dbReference type="PANTHER" id="PTHR45745:SF1">
    <property type="entry name" value="PHOSPHOGLUCOMUTASE 2B-RELATED"/>
    <property type="match status" value="1"/>
</dbReference>
<dbReference type="PANTHER" id="PTHR45745">
    <property type="entry name" value="PHOSPHOMANNOMUTASE 45A"/>
    <property type="match status" value="1"/>
</dbReference>
<dbReference type="CDD" id="cd05799">
    <property type="entry name" value="PGM2"/>
    <property type="match status" value="1"/>
</dbReference>
<evidence type="ECO:0000256" key="8">
    <source>
        <dbReference type="ARBA" id="ARBA00023235"/>
    </source>
</evidence>
<evidence type="ECO:0000256" key="7">
    <source>
        <dbReference type="ARBA" id="ARBA00022842"/>
    </source>
</evidence>
<dbReference type="AlphaFoldDB" id="A0A0P8X5Z5"/>
<reference evidence="14 15" key="1">
    <citation type="submission" date="2015-09" db="EMBL/GenBank/DDBJ databases">
        <title>Genome sequence of Oxobacter pfennigii DSM 3222.</title>
        <authorList>
            <person name="Poehlein A."/>
            <person name="Bengelsdorf F.R."/>
            <person name="Schiel-Bengelsdorf B."/>
            <person name="Duerre P."/>
            <person name="Daniel R."/>
        </authorList>
    </citation>
    <scope>NUCLEOTIDE SEQUENCE [LARGE SCALE GENOMIC DNA]</scope>
    <source>
        <strain evidence="14 15">DSM 3222</strain>
    </source>
</reference>
<evidence type="ECO:0000256" key="1">
    <source>
        <dbReference type="ARBA" id="ARBA00000443"/>
    </source>
</evidence>
<dbReference type="Pfam" id="PF02878">
    <property type="entry name" value="PGM_PMM_I"/>
    <property type="match status" value="1"/>
</dbReference>
<evidence type="ECO:0000256" key="5">
    <source>
        <dbReference type="ARBA" id="ARBA00022553"/>
    </source>
</evidence>
<evidence type="ECO:0000259" key="10">
    <source>
        <dbReference type="Pfam" id="PF00408"/>
    </source>
</evidence>
<feature type="domain" description="Alpha-D-phosphohexomutase alpha/beta/alpha" evidence="12">
    <location>
        <begin position="209"/>
        <end position="314"/>
    </location>
</feature>
<dbReference type="EMBL" id="LKET01000006">
    <property type="protein sequence ID" value="KPU46340.1"/>
    <property type="molecule type" value="Genomic_DNA"/>
</dbReference>
<dbReference type="Pfam" id="PF00408">
    <property type="entry name" value="PGM_PMM_IV"/>
    <property type="match status" value="1"/>
</dbReference>
<evidence type="ECO:0000256" key="6">
    <source>
        <dbReference type="ARBA" id="ARBA00022723"/>
    </source>
</evidence>
<dbReference type="GO" id="GO:0004614">
    <property type="term" value="F:phosphoglucomutase activity"/>
    <property type="evidence" value="ECO:0007669"/>
    <property type="project" value="UniProtKB-EC"/>
</dbReference>
<evidence type="ECO:0000256" key="9">
    <source>
        <dbReference type="RuleBase" id="RU004326"/>
    </source>
</evidence>
<dbReference type="GO" id="GO:0000287">
    <property type="term" value="F:magnesium ion binding"/>
    <property type="evidence" value="ECO:0007669"/>
    <property type="project" value="InterPro"/>
</dbReference>
<accession>A0A0P8X5Z5</accession>
<dbReference type="SUPFAM" id="SSF55957">
    <property type="entry name" value="Phosphoglucomutase, C-terminal domain"/>
    <property type="match status" value="1"/>
</dbReference>
<dbReference type="Gene3D" id="3.40.120.10">
    <property type="entry name" value="Alpha-D-Glucose-1,6-Bisphosphate, subunit A, domain 3"/>
    <property type="match status" value="3"/>
</dbReference>
<keyword evidence="6 9" id="KW-0479">Metal-binding</keyword>
<dbReference type="InterPro" id="IPR016066">
    <property type="entry name" value="A-D-PHexomutase_CS"/>
</dbReference>
<dbReference type="GO" id="GO:0006166">
    <property type="term" value="P:purine ribonucleoside salvage"/>
    <property type="evidence" value="ECO:0007669"/>
    <property type="project" value="TreeGrafter"/>
</dbReference>
<comment type="caution">
    <text evidence="14">The sequence shown here is derived from an EMBL/GenBank/DDBJ whole genome shotgun (WGS) entry which is preliminary data.</text>
</comment>
<dbReference type="STRING" id="36849.OXPF_00680"/>
<proteinExistence type="inferred from homology"/>
<evidence type="ECO:0000256" key="2">
    <source>
        <dbReference type="ARBA" id="ARBA00001946"/>
    </source>
</evidence>